<evidence type="ECO:0000259" key="12">
    <source>
        <dbReference type="PROSITE" id="PS50071"/>
    </source>
</evidence>
<comment type="subcellular location">
    <subcellularLocation>
        <location evidence="1 9 10">Nucleus</location>
    </subcellularLocation>
</comment>
<feature type="DNA-binding region" description="Homeobox" evidence="9">
    <location>
        <begin position="18"/>
        <end position="69"/>
    </location>
</feature>
<evidence type="ECO:0000256" key="10">
    <source>
        <dbReference type="RuleBase" id="RU000682"/>
    </source>
</evidence>
<sequence>MSSTQKQSWGNDSEELSQEQKDILESNFNKVSKQPDEYLIMLIAAEAGLNEEATKKWFKDRLAKWRRSEGLPSKCGSVMD</sequence>
<dbReference type="PANTHER" id="PTHR21408">
    <property type="entry name" value="HOMEODOMAIN-ONLY PROTEIN"/>
    <property type="match status" value="1"/>
</dbReference>
<keyword evidence="4" id="KW-0678">Repressor</keyword>
<keyword evidence="5" id="KW-0805">Transcription regulation</keyword>
<evidence type="ECO:0000256" key="11">
    <source>
        <dbReference type="SAM" id="MobiDB-lite"/>
    </source>
</evidence>
<dbReference type="GO" id="GO:0006357">
    <property type="term" value="P:regulation of transcription by RNA polymerase II"/>
    <property type="evidence" value="ECO:0007669"/>
    <property type="project" value="TreeGrafter"/>
</dbReference>
<dbReference type="GO" id="GO:0003677">
    <property type="term" value="F:DNA binding"/>
    <property type="evidence" value="ECO:0007669"/>
    <property type="project" value="UniProtKB-UniRule"/>
</dbReference>
<dbReference type="GO" id="GO:0005634">
    <property type="term" value="C:nucleus"/>
    <property type="evidence" value="ECO:0007669"/>
    <property type="project" value="UniProtKB-SubCell"/>
</dbReference>
<reference evidence="13" key="1">
    <citation type="thesis" date="2020" institute="ProQuest LLC" country="789 East Eisenhower Parkway, Ann Arbor, MI, USA">
        <title>Comparative Genomics and Chromosome Evolution.</title>
        <authorList>
            <person name="Mudd A.B."/>
        </authorList>
    </citation>
    <scope>NUCLEOTIDE SEQUENCE</scope>
    <source>
        <strain evidence="13">1538</strain>
        <tissue evidence="13">Blood</tissue>
    </source>
</reference>
<keyword evidence="6 9" id="KW-0371">Homeobox</keyword>
<dbReference type="Pfam" id="PF00046">
    <property type="entry name" value="Homeodomain"/>
    <property type="match status" value="1"/>
</dbReference>
<dbReference type="AlphaFoldDB" id="A0AAV3ANQ8"/>
<dbReference type="Proteomes" id="UP001181693">
    <property type="component" value="Unassembled WGS sequence"/>
</dbReference>
<feature type="compositionally biased region" description="Polar residues" evidence="11">
    <location>
        <begin position="1"/>
        <end position="11"/>
    </location>
</feature>
<comment type="caution">
    <text evidence="13">The sequence shown here is derived from an EMBL/GenBank/DDBJ whole genome shotgun (WGS) entry which is preliminary data.</text>
</comment>
<dbReference type="InterPro" id="IPR009057">
    <property type="entry name" value="Homeodomain-like_sf"/>
</dbReference>
<evidence type="ECO:0000256" key="8">
    <source>
        <dbReference type="ARBA" id="ARBA00023242"/>
    </source>
</evidence>
<evidence type="ECO:0000256" key="9">
    <source>
        <dbReference type="PROSITE-ProRule" id="PRU00108"/>
    </source>
</evidence>
<evidence type="ECO:0000313" key="14">
    <source>
        <dbReference type="Proteomes" id="UP001181693"/>
    </source>
</evidence>
<dbReference type="GO" id="GO:0030154">
    <property type="term" value="P:cell differentiation"/>
    <property type="evidence" value="ECO:0007669"/>
    <property type="project" value="InterPro"/>
</dbReference>
<evidence type="ECO:0000313" key="13">
    <source>
        <dbReference type="EMBL" id="DBA28272.1"/>
    </source>
</evidence>
<keyword evidence="3" id="KW-0217">Developmental protein</keyword>
<dbReference type="SMART" id="SM00389">
    <property type="entry name" value="HOX"/>
    <property type="match status" value="1"/>
</dbReference>
<keyword evidence="14" id="KW-1185">Reference proteome</keyword>
<evidence type="ECO:0000256" key="2">
    <source>
        <dbReference type="ARBA" id="ARBA00021327"/>
    </source>
</evidence>
<dbReference type="InterPro" id="IPR001356">
    <property type="entry name" value="HD"/>
</dbReference>
<dbReference type="EMBL" id="DYDO01000003">
    <property type="protein sequence ID" value="DBA28272.1"/>
    <property type="molecule type" value="Genomic_DNA"/>
</dbReference>
<gene>
    <name evidence="13" type="ORF">GDO54_008659</name>
</gene>
<evidence type="ECO:0000256" key="6">
    <source>
        <dbReference type="ARBA" id="ARBA00023155"/>
    </source>
</evidence>
<accession>A0AAV3ANQ8</accession>
<keyword evidence="7" id="KW-0804">Transcription</keyword>
<organism evidence="13 14">
    <name type="scientific">Pyxicephalus adspersus</name>
    <name type="common">African bullfrog</name>
    <dbReference type="NCBI Taxonomy" id="30357"/>
    <lineage>
        <taxon>Eukaryota</taxon>
        <taxon>Metazoa</taxon>
        <taxon>Chordata</taxon>
        <taxon>Craniata</taxon>
        <taxon>Vertebrata</taxon>
        <taxon>Euteleostomi</taxon>
        <taxon>Amphibia</taxon>
        <taxon>Batrachia</taxon>
        <taxon>Anura</taxon>
        <taxon>Neobatrachia</taxon>
        <taxon>Ranoidea</taxon>
        <taxon>Pyxicephalidae</taxon>
        <taxon>Pyxicephalinae</taxon>
        <taxon>Pyxicephalus</taxon>
    </lineage>
</organism>
<feature type="region of interest" description="Disordered" evidence="11">
    <location>
        <begin position="1"/>
        <end position="21"/>
    </location>
</feature>
<evidence type="ECO:0000256" key="5">
    <source>
        <dbReference type="ARBA" id="ARBA00023015"/>
    </source>
</evidence>
<dbReference type="CDD" id="cd00086">
    <property type="entry name" value="homeodomain"/>
    <property type="match status" value="1"/>
</dbReference>
<evidence type="ECO:0000256" key="3">
    <source>
        <dbReference type="ARBA" id="ARBA00022473"/>
    </source>
</evidence>
<dbReference type="SUPFAM" id="SSF46689">
    <property type="entry name" value="Homeodomain-like"/>
    <property type="match status" value="1"/>
</dbReference>
<evidence type="ECO:0000256" key="4">
    <source>
        <dbReference type="ARBA" id="ARBA00022491"/>
    </source>
</evidence>
<evidence type="ECO:0000256" key="1">
    <source>
        <dbReference type="ARBA" id="ARBA00004123"/>
    </source>
</evidence>
<keyword evidence="8 9" id="KW-0539">Nucleus</keyword>
<dbReference type="PANTHER" id="PTHR21408:SF1">
    <property type="entry name" value="HOMEODOMAIN-ONLY PROTEIN"/>
    <property type="match status" value="1"/>
</dbReference>
<feature type="domain" description="Homeobox" evidence="12">
    <location>
        <begin position="16"/>
        <end position="68"/>
    </location>
</feature>
<dbReference type="PROSITE" id="PS50071">
    <property type="entry name" value="HOMEOBOX_2"/>
    <property type="match status" value="1"/>
</dbReference>
<protein>
    <recommendedName>
        <fullName evidence="2">Homeodomain-only protein</fullName>
    </recommendedName>
</protein>
<proteinExistence type="predicted"/>
<dbReference type="InterPro" id="IPR039162">
    <property type="entry name" value="HOPX"/>
</dbReference>
<dbReference type="Gene3D" id="1.10.10.60">
    <property type="entry name" value="Homeodomain-like"/>
    <property type="match status" value="1"/>
</dbReference>
<keyword evidence="9 10" id="KW-0238">DNA-binding</keyword>
<name>A0AAV3ANQ8_PYXAD</name>
<evidence type="ECO:0000256" key="7">
    <source>
        <dbReference type="ARBA" id="ARBA00023163"/>
    </source>
</evidence>